<proteinExistence type="predicted"/>
<dbReference type="AlphaFoldDB" id="A0AAD9HLS9"/>
<dbReference type="PANTHER" id="PTHR35186">
    <property type="entry name" value="ANK_REP_REGION DOMAIN-CONTAINING PROTEIN"/>
    <property type="match status" value="1"/>
</dbReference>
<feature type="signal peptide" evidence="2">
    <location>
        <begin position="1"/>
        <end position="20"/>
    </location>
</feature>
<name>A0AAD9HLS9_9PEZI</name>
<keyword evidence="5" id="KW-1185">Reference proteome</keyword>
<evidence type="ECO:0000256" key="2">
    <source>
        <dbReference type="SAM" id="SignalP"/>
    </source>
</evidence>
<dbReference type="Proteomes" id="UP001232148">
    <property type="component" value="Unassembled WGS sequence"/>
</dbReference>
<evidence type="ECO:0000313" key="4">
    <source>
        <dbReference type="EMBL" id="KAK2030309.1"/>
    </source>
</evidence>
<feature type="compositionally biased region" description="Polar residues" evidence="1">
    <location>
        <begin position="339"/>
        <end position="367"/>
    </location>
</feature>
<evidence type="ECO:0000256" key="1">
    <source>
        <dbReference type="SAM" id="MobiDB-lite"/>
    </source>
</evidence>
<protein>
    <recommendedName>
        <fullName evidence="3">DUF7580 domain-containing protein</fullName>
    </recommendedName>
</protein>
<dbReference type="InterPro" id="IPR056002">
    <property type="entry name" value="DUF7580"/>
</dbReference>
<feature type="domain" description="DUF7580" evidence="3">
    <location>
        <begin position="398"/>
        <end position="646"/>
    </location>
</feature>
<feature type="compositionally biased region" description="Low complexity" evidence="1">
    <location>
        <begin position="368"/>
        <end position="380"/>
    </location>
</feature>
<reference evidence="4" key="1">
    <citation type="submission" date="2021-06" db="EMBL/GenBank/DDBJ databases">
        <title>Comparative genomics, transcriptomics and evolutionary studies reveal genomic signatures of adaptation to plant cell wall in hemibiotrophic fungi.</title>
        <authorList>
            <consortium name="DOE Joint Genome Institute"/>
            <person name="Baroncelli R."/>
            <person name="Diaz J.F."/>
            <person name="Benocci T."/>
            <person name="Peng M."/>
            <person name="Battaglia E."/>
            <person name="Haridas S."/>
            <person name="Andreopoulos W."/>
            <person name="Labutti K."/>
            <person name="Pangilinan J."/>
            <person name="Floch G.L."/>
            <person name="Makela M.R."/>
            <person name="Henrissat B."/>
            <person name="Grigoriev I.V."/>
            <person name="Crouch J.A."/>
            <person name="De Vries R.P."/>
            <person name="Sukno S.A."/>
            <person name="Thon M.R."/>
        </authorList>
    </citation>
    <scope>NUCLEOTIDE SEQUENCE</scope>
    <source>
        <strain evidence="4">MAFF235873</strain>
    </source>
</reference>
<organism evidence="4 5">
    <name type="scientific">Colletotrichum zoysiae</name>
    <dbReference type="NCBI Taxonomy" id="1216348"/>
    <lineage>
        <taxon>Eukaryota</taxon>
        <taxon>Fungi</taxon>
        <taxon>Dikarya</taxon>
        <taxon>Ascomycota</taxon>
        <taxon>Pezizomycotina</taxon>
        <taxon>Sordariomycetes</taxon>
        <taxon>Hypocreomycetidae</taxon>
        <taxon>Glomerellales</taxon>
        <taxon>Glomerellaceae</taxon>
        <taxon>Colletotrichum</taxon>
        <taxon>Colletotrichum graminicola species complex</taxon>
    </lineage>
</organism>
<dbReference type="PANTHER" id="PTHR35186:SF4">
    <property type="entry name" value="PRION-INHIBITION AND PROPAGATION HELO DOMAIN-CONTAINING PROTEIN"/>
    <property type="match status" value="1"/>
</dbReference>
<sequence length="651" mass="72806">MSGFEIAGVVLGAFPILCHAAKESRTVFKKTKSWWRFQTSFEEFVSTIATQEIAYVQVLKGLFRSLEITDGEYHALIKDPGSTLWHESHIQEKLRYRLSDNEFPWFMSKLSELNEAIKRLHNLLPVYYLDSTDLESELFRLQTSFSSEKDRLLRRVTDINDDLHRFLLRDSTVTRPPASKSIIPFRDLHDQAVTFYECLSRCWKCCCSAAHTVGITAHPAIRKSSQAAEFGYFNVLFEAEANPKQLRLQVETVTAVKRMAVLDPAPAATIKPDVAIELKSQMHVKNQLESASNAASKKSVSTLMPISFLASGQSYKPPGKPMLKKERNKLTKSQHRKSVGSTQSPAPSTATLTNGSSLDESPQRNGLSQPRSSISSNVSSPTVRFVEPAQPPSAKAAKGRNREVKNLCDFVMGAETPHGDKGNMLPCDEGRRVILEPEPLDQSIIKTATTQSIDHFIATTKARQRRLSIGLNFALTLVCLATSSWIPSQPSKDDVFFLVCCESGGNMPERLGPYFSRTSRDICSPSSSSPGSPNKNRPWNARESLLLLGVMLLELFHGQTLEQQECWTESLGEDDQPNESTRICSAFLWAYRSMELLEAHFGKEFGGALSKAIIKCIRFDFDRDDDRGDLRLAEVVYKEVVVPLEKCCPPI</sequence>
<gene>
    <name evidence="4" type="ORF">LX32DRAFT_662671</name>
</gene>
<comment type="caution">
    <text evidence="4">The sequence shown here is derived from an EMBL/GenBank/DDBJ whole genome shotgun (WGS) entry which is preliminary data.</text>
</comment>
<evidence type="ECO:0000259" key="3">
    <source>
        <dbReference type="Pfam" id="PF24476"/>
    </source>
</evidence>
<feature type="chain" id="PRO_5042081823" description="DUF7580 domain-containing protein" evidence="2">
    <location>
        <begin position="21"/>
        <end position="651"/>
    </location>
</feature>
<dbReference type="EMBL" id="MU842853">
    <property type="protein sequence ID" value="KAK2030309.1"/>
    <property type="molecule type" value="Genomic_DNA"/>
</dbReference>
<feature type="region of interest" description="Disordered" evidence="1">
    <location>
        <begin position="310"/>
        <end position="401"/>
    </location>
</feature>
<dbReference type="Pfam" id="PF24476">
    <property type="entry name" value="DUF7580"/>
    <property type="match status" value="1"/>
</dbReference>
<evidence type="ECO:0000313" key="5">
    <source>
        <dbReference type="Proteomes" id="UP001232148"/>
    </source>
</evidence>
<keyword evidence="2" id="KW-0732">Signal</keyword>
<accession>A0AAD9HLS9</accession>